<dbReference type="InterPro" id="IPR027417">
    <property type="entry name" value="P-loop_NTPase"/>
</dbReference>
<keyword evidence="2" id="KW-0812">Transmembrane</keyword>
<sequence length="440" mass="50608">MIYLRTGLPGASKSLNSLREIVNSHNPDRPYFYNNIKLLMLDMDVCQSFSGWFYGWYFRNLKDKAMKRKLIKILTPIHENGDFVTLEDVPFLRNHFDSHNHFSTWLYWVKRVYKPKQLVKLDNLLACMTDEQKNSADAWEAVKVCNLHFTHFDDPNLWYELPTKSVILIDECQDYFPPRPVGSRKPEAIAKLEKHRHGGYDIHFITQHPTFSDQNLRKLVGRHVHYHNPFGGKQVTRFESSKCIDPDNYHDKKQCKKKAMTHDSKFYGVYWSAEIHTHKFQFPKILIAGLFAIVLCLYSVFSVYSFIDSQANPVVADSPIEQVGNVRNLEPQPSSDVSSTDLALLSFVEGVAKGVYINGSVSSSDGIDYAFYRHEDDAVFHPADIGLTVEPVSPCLANLVVGDVRRPIMCNPFYVRVPVDDEEDEEEEQRLKCGDSDSEV</sequence>
<evidence type="ECO:0000313" key="4">
    <source>
        <dbReference type="EMBL" id="NOH36525.1"/>
    </source>
</evidence>
<proteinExistence type="predicted"/>
<name>A0A7Y3YU69_9VIBR</name>
<evidence type="ECO:0000259" key="3">
    <source>
        <dbReference type="Pfam" id="PF05707"/>
    </source>
</evidence>
<organism evidence="4 5">
    <name type="scientific">Vibrio chagasii</name>
    <dbReference type="NCBI Taxonomy" id="170679"/>
    <lineage>
        <taxon>Bacteria</taxon>
        <taxon>Pseudomonadati</taxon>
        <taxon>Pseudomonadota</taxon>
        <taxon>Gammaproteobacteria</taxon>
        <taxon>Vibrionales</taxon>
        <taxon>Vibrionaceae</taxon>
        <taxon>Vibrio</taxon>
    </lineage>
</organism>
<feature type="compositionally biased region" description="Basic and acidic residues" evidence="1">
    <location>
        <begin position="429"/>
        <end position="440"/>
    </location>
</feature>
<dbReference type="Proteomes" id="UP000525336">
    <property type="component" value="Unassembled WGS sequence"/>
</dbReference>
<dbReference type="AlphaFoldDB" id="A0A7Y3YU69"/>
<keyword evidence="2" id="KW-0472">Membrane</keyword>
<evidence type="ECO:0000256" key="2">
    <source>
        <dbReference type="SAM" id="Phobius"/>
    </source>
</evidence>
<feature type="region of interest" description="Disordered" evidence="1">
    <location>
        <begin position="421"/>
        <end position="440"/>
    </location>
</feature>
<dbReference type="Gene3D" id="3.40.50.300">
    <property type="entry name" value="P-loop containing nucleotide triphosphate hydrolases"/>
    <property type="match status" value="1"/>
</dbReference>
<dbReference type="Pfam" id="PF05707">
    <property type="entry name" value="Zot"/>
    <property type="match status" value="1"/>
</dbReference>
<dbReference type="EMBL" id="VTXW01000070">
    <property type="protein sequence ID" value="NOH36525.1"/>
    <property type="molecule type" value="Genomic_DNA"/>
</dbReference>
<accession>A0A7Y3YU69</accession>
<gene>
    <name evidence="4" type="ORF">F0245_24920</name>
</gene>
<protein>
    <submittedName>
        <fullName evidence="4">Zonular occludens toxin</fullName>
    </submittedName>
</protein>
<evidence type="ECO:0000313" key="5">
    <source>
        <dbReference type="Proteomes" id="UP000525336"/>
    </source>
</evidence>
<feature type="domain" description="Zona occludens toxin N-terminal" evidence="3">
    <location>
        <begin position="141"/>
        <end position="273"/>
    </location>
</feature>
<keyword evidence="2" id="KW-1133">Transmembrane helix</keyword>
<feature type="transmembrane region" description="Helical" evidence="2">
    <location>
        <begin position="285"/>
        <end position="307"/>
    </location>
</feature>
<dbReference type="RefSeq" id="WP_171369617.1">
    <property type="nucleotide sequence ID" value="NZ_VTXW01000070.1"/>
</dbReference>
<comment type="caution">
    <text evidence="4">The sequence shown here is derived from an EMBL/GenBank/DDBJ whole genome shotgun (WGS) entry which is preliminary data.</text>
</comment>
<dbReference type="InterPro" id="IPR008900">
    <property type="entry name" value="Zot_N"/>
</dbReference>
<reference evidence="4 5" key="1">
    <citation type="submission" date="2019-09" db="EMBL/GenBank/DDBJ databases">
        <title>Draft genome sequencing and comparative genomics of hatchery-associated Vibrios.</title>
        <authorList>
            <person name="Kehlet-Delgado H."/>
            <person name="Mueller R.S."/>
        </authorList>
    </citation>
    <scope>NUCLEOTIDE SEQUENCE [LARGE SCALE GENOMIC DNA]</scope>
    <source>
        <strain evidence="4 5">00-90-10</strain>
    </source>
</reference>
<evidence type="ECO:0000256" key="1">
    <source>
        <dbReference type="SAM" id="MobiDB-lite"/>
    </source>
</evidence>